<protein>
    <submittedName>
        <fullName evidence="1">Uncharacterized protein</fullName>
    </submittedName>
</protein>
<sequence length="231" mass="27747">MFRCILLVTCSRYLSSEQDSSLFPKTRPIYSDCYKEMLRSYDKTHGGLTFVGSFETFNWEHNENGSKKILYDDFGNIKLKFKNEDEKKGFFLKNWAAFYCLLISRELFELGNIIYYEANKNYVSSILYEKYCNVVKFFNFFDLEENYQKNNYKKALAFHQYVDEKAFRLKDEKYIVFKREYIVQIANKGQSHNERAIRELIEQADESMEKIFTKLEDCIKLNKIVLEILKR</sequence>
<gene>
    <name evidence="1" type="ORF">VNE69_09024</name>
</gene>
<dbReference type="EMBL" id="CP142734">
    <property type="protein sequence ID" value="WUR04469.1"/>
    <property type="molecule type" value="Genomic_DNA"/>
</dbReference>
<accession>A0AAX4JEN4</accession>
<evidence type="ECO:0000313" key="2">
    <source>
        <dbReference type="Proteomes" id="UP001334084"/>
    </source>
</evidence>
<organism evidence="1 2">
    <name type="scientific">Vairimorpha necatrix</name>
    <dbReference type="NCBI Taxonomy" id="6039"/>
    <lineage>
        <taxon>Eukaryota</taxon>
        <taxon>Fungi</taxon>
        <taxon>Fungi incertae sedis</taxon>
        <taxon>Microsporidia</taxon>
        <taxon>Nosematidae</taxon>
        <taxon>Vairimorpha</taxon>
    </lineage>
</organism>
<dbReference type="GeneID" id="90542303"/>
<dbReference type="RefSeq" id="XP_065330614.1">
    <property type="nucleotide sequence ID" value="XM_065474542.1"/>
</dbReference>
<evidence type="ECO:0000313" key="1">
    <source>
        <dbReference type="EMBL" id="WUR04469.1"/>
    </source>
</evidence>
<name>A0AAX4JEN4_9MICR</name>
<reference evidence="1" key="1">
    <citation type="journal article" date="2024" name="BMC Genomics">
        <title>Functional annotation of a divergent genome using sequence and structure-based similarity.</title>
        <authorList>
            <person name="Svedberg D."/>
            <person name="Winiger R.R."/>
            <person name="Berg A."/>
            <person name="Sharma H."/>
            <person name="Tellgren-Roth C."/>
            <person name="Debrunner-Vossbrinck B.A."/>
            <person name="Vossbrinck C.R."/>
            <person name="Barandun J."/>
        </authorList>
    </citation>
    <scope>NUCLEOTIDE SEQUENCE</scope>
    <source>
        <strain evidence="1">Illinois isolate</strain>
    </source>
</reference>
<proteinExistence type="predicted"/>
<dbReference type="AlphaFoldDB" id="A0AAX4JEN4"/>
<dbReference type="Proteomes" id="UP001334084">
    <property type="component" value="Chromosome 9"/>
</dbReference>
<dbReference type="KEGG" id="vnx:VNE69_09024"/>
<keyword evidence="2" id="KW-1185">Reference proteome</keyword>